<dbReference type="OrthoDB" id="8009692at2759"/>
<name>A0A0L0CJ61_LUCCU</name>
<comment type="caution">
    <text evidence="3">The sequence shown here is derived from an EMBL/GenBank/DDBJ whole genome shotgun (WGS) entry which is preliminary data.</text>
</comment>
<evidence type="ECO:0000256" key="1">
    <source>
        <dbReference type="SAM" id="MobiDB-lite"/>
    </source>
</evidence>
<dbReference type="Proteomes" id="UP000037069">
    <property type="component" value="Unassembled WGS sequence"/>
</dbReference>
<feature type="compositionally biased region" description="Basic residues" evidence="1">
    <location>
        <begin position="29"/>
        <end position="38"/>
    </location>
</feature>
<protein>
    <submittedName>
        <fullName evidence="3">Uncharacterized protein</fullName>
    </submittedName>
</protein>
<organism evidence="3 4">
    <name type="scientific">Lucilia cuprina</name>
    <name type="common">Green bottle fly</name>
    <name type="synonym">Australian sheep blowfly</name>
    <dbReference type="NCBI Taxonomy" id="7375"/>
    <lineage>
        <taxon>Eukaryota</taxon>
        <taxon>Metazoa</taxon>
        <taxon>Ecdysozoa</taxon>
        <taxon>Arthropoda</taxon>
        <taxon>Hexapoda</taxon>
        <taxon>Insecta</taxon>
        <taxon>Pterygota</taxon>
        <taxon>Neoptera</taxon>
        <taxon>Endopterygota</taxon>
        <taxon>Diptera</taxon>
        <taxon>Brachycera</taxon>
        <taxon>Muscomorpha</taxon>
        <taxon>Oestroidea</taxon>
        <taxon>Calliphoridae</taxon>
        <taxon>Luciliinae</taxon>
        <taxon>Lucilia</taxon>
    </lineage>
</organism>
<reference evidence="3 4" key="1">
    <citation type="journal article" date="2015" name="Nat. Commun.">
        <title>Lucilia cuprina genome unlocks parasitic fly biology to underpin future interventions.</title>
        <authorList>
            <person name="Anstead C.A."/>
            <person name="Korhonen P.K."/>
            <person name="Young N.D."/>
            <person name="Hall R.S."/>
            <person name="Jex A.R."/>
            <person name="Murali S.C."/>
            <person name="Hughes D.S."/>
            <person name="Lee S.F."/>
            <person name="Perry T."/>
            <person name="Stroehlein A.J."/>
            <person name="Ansell B.R."/>
            <person name="Breugelmans B."/>
            <person name="Hofmann A."/>
            <person name="Qu J."/>
            <person name="Dugan S."/>
            <person name="Lee S.L."/>
            <person name="Chao H."/>
            <person name="Dinh H."/>
            <person name="Han Y."/>
            <person name="Doddapaneni H.V."/>
            <person name="Worley K.C."/>
            <person name="Muzny D.M."/>
            <person name="Ioannidis P."/>
            <person name="Waterhouse R.M."/>
            <person name="Zdobnov E.M."/>
            <person name="James P.J."/>
            <person name="Bagnall N.H."/>
            <person name="Kotze A.C."/>
            <person name="Gibbs R.A."/>
            <person name="Richards S."/>
            <person name="Batterham P."/>
            <person name="Gasser R.B."/>
        </authorList>
    </citation>
    <scope>NUCLEOTIDE SEQUENCE [LARGE SCALE GENOMIC DNA]</scope>
    <source>
        <strain evidence="3 4">LS</strain>
        <tissue evidence="3">Full body</tissue>
    </source>
</reference>
<feature type="region of interest" description="Disordered" evidence="1">
    <location>
        <begin position="120"/>
        <end position="146"/>
    </location>
</feature>
<dbReference type="EMBL" id="JRES01000310">
    <property type="protein sequence ID" value="KNC32423.1"/>
    <property type="molecule type" value="Genomic_DNA"/>
</dbReference>
<keyword evidence="4" id="KW-1185">Reference proteome</keyword>
<accession>A0A0L0CJ61</accession>
<evidence type="ECO:0000313" key="4">
    <source>
        <dbReference type="Proteomes" id="UP000037069"/>
    </source>
</evidence>
<feature type="chain" id="PRO_5005536480" evidence="2">
    <location>
        <begin position="25"/>
        <end position="224"/>
    </location>
</feature>
<feature type="region of interest" description="Disordered" evidence="1">
    <location>
        <begin position="29"/>
        <end position="61"/>
    </location>
</feature>
<feature type="signal peptide" evidence="2">
    <location>
        <begin position="1"/>
        <end position="24"/>
    </location>
</feature>
<keyword evidence="2" id="KW-0732">Signal</keyword>
<sequence length="224" mass="24811">MVAIKLLIFIVILASLMCSDIVEAAAKKQRRNVKHKKSTQNGKLKGNLKAAPASKPNQRNGKMNYYNTHFWPSTSTYYRPATSSPLFLRSPSTSSSSTMFYPMHWSNSYMNPSSFMSSNSLRRTDEFPSSPVQSQAQSSMMSMPSSSSPIMSMGNSQIPTLYDMSAFTGNSALLEHPFGNSNQNLWSVGETVAPSSKSKLNLFNSFNYNDDGGLFSGFLNQFLK</sequence>
<evidence type="ECO:0000256" key="2">
    <source>
        <dbReference type="SAM" id="SignalP"/>
    </source>
</evidence>
<gene>
    <name evidence="3" type="ORF">FF38_04989</name>
</gene>
<feature type="compositionally biased region" description="Low complexity" evidence="1">
    <location>
        <begin position="128"/>
        <end position="146"/>
    </location>
</feature>
<evidence type="ECO:0000313" key="3">
    <source>
        <dbReference type="EMBL" id="KNC32423.1"/>
    </source>
</evidence>
<dbReference type="AlphaFoldDB" id="A0A0L0CJ61"/>
<proteinExistence type="predicted"/>